<dbReference type="PANTHER" id="PTHR22935:SF94">
    <property type="entry name" value="BETA-LACTAMASE-LIKE PROTEIN 2"/>
    <property type="match status" value="1"/>
</dbReference>
<evidence type="ECO:0000259" key="2">
    <source>
        <dbReference type="Pfam" id="PF00144"/>
    </source>
</evidence>
<comment type="caution">
    <text evidence="3">The sequence shown here is derived from an EMBL/GenBank/DDBJ whole genome shotgun (WGS) entry which is preliminary data.</text>
</comment>
<name>A0AAN7U190_9MYCE</name>
<dbReference type="Gene3D" id="3.40.710.10">
    <property type="entry name" value="DD-peptidase/beta-lactamase superfamily"/>
    <property type="match status" value="1"/>
</dbReference>
<gene>
    <name evidence="3" type="ORF">RB653_005411</name>
</gene>
<feature type="domain" description="Beta-lactamase-related" evidence="2">
    <location>
        <begin position="49"/>
        <end position="366"/>
    </location>
</feature>
<dbReference type="PROSITE" id="PS51257">
    <property type="entry name" value="PROKAR_LIPOPROTEIN"/>
    <property type="match status" value="1"/>
</dbReference>
<dbReference type="InterPro" id="IPR001466">
    <property type="entry name" value="Beta-lactam-related"/>
</dbReference>
<keyword evidence="1" id="KW-0732">Signal</keyword>
<dbReference type="Pfam" id="PF00144">
    <property type="entry name" value="Beta-lactamase"/>
    <property type="match status" value="1"/>
</dbReference>
<reference evidence="3 4" key="1">
    <citation type="submission" date="2023-11" db="EMBL/GenBank/DDBJ databases">
        <title>Dfirmibasis_genome.</title>
        <authorList>
            <person name="Edelbroek B."/>
            <person name="Kjellin J."/>
            <person name="Jerlstrom-Hultqvist J."/>
            <person name="Soderbom F."/>
        </authorList>
    </citation>
    <scope>NUCLEOTIDE SEQUENCE [LARGE SCALE GENOMIC DNA]</scope>
    <source>
        <strain evidence="3 4">TNS-C-14</strain>
    </source>
</reference>
<feature type="chain" id="PRO_5042978259" description="Beta-lactamase-related domain-containing protein" evidence="1">
    <location>
        <begin position="26"/>
        <end position="551"/>
    </location>
</feature>
<sequence length="551" mass="62254">MKVLNKQSIAIILVIICFLVNLISSCPNYPEPIKLDQNDPTLQKAYKEVDSIIQKGMKDNGIKSFIASIVYRDEIVWSKTYGNVNPLDENSPPLTIDNAIRIASITKTFTDLMMFQLRDKGTIDSLDDEISKYFPEFSIGNPYNTKKSPTFRELSSHQSGLPREVPCDFDDLADEKICSEEVIVERLSKMFLIMPSYQTTHYSNLGIALLGRTLAKAANTEYEKYVKEKILFPLGMLNSSYYYDDVKDYLAQGTYLLSNGSYAIAPVEELGWGNPMGNLYSTARDMSNYMMFWLNNENSNILDSTTVNEAMSPISLVNDGDTVYGTPFEMFYDQTNNMWVKSKAGQLLGYRTQMALIKPLKIGMLFSSLYAFETPDVFTKAAAEILIPVYEQLLYEAGSQPQSLVPDFNLQPDISKSTEKEPKKIPDEAFVGTYTNSEGSVFIVDNSTGVLIANFGDDNLFNVSRFSDQYPEILRIKVSNPEDYACWYVVDGSNYELVYFTIESTSYGGIECNSVTAMGQTMSLTSKDPHYLKNNNIFLEKRNKLISKFLQ</sequence>
<organism evidence="3 4">
    <name type="scientific">Dictyostelium firmibasis</name>
    <dbReference type="NCBI Taxonomy" id="79012"/>
    <lineage>
        <taxon>Eukaryota</taxon>
        <taxon>Amoebozoa</taxon>
        <taxon>Evosea</taxon>
        <taxon>Eumycetozoa</taxon>
        <taxon>Dictyostelia</taxon>
        <taxon>Dictyosteliales</taxon>
        <taxon>Dictyosteliaceae</taxon>
        <taxon>Dictyostelium</taxon>
    </lineage>
</organism>
<feature type="signal peptide" evidence="1">
    <location>
        <begin position="1"/>
        <end position="25"/>
    </location>
</feature>
<dbReference type="InterPro" id="IPR012338">
    <property type="entry name" value="Beta-lactam/transpept-like"/>
</dbReference>
<evidence type="ECO:0000256" key="1">
    <source>
        <dbReference type="SAM" id="SignalP"/>
    </source>
</evidence>
<dbReference type="PANTHER" id="PTHR22935">
    <property type="entry name" value="PENICILLIN-BINDING PROTEIN"/>
    <property type="match status" value="1"/>
</dbReference>
<dbReference type="SUPFAM" id="SSF56601">
    <property type="entry name" value="beta-lactamase/transpeptidase-like"/>
    <property type="match status" value="1"/>
</dbReference>
<dbReference type="EMBL" id="JAVFKY010000001">
    <property type="protein sequence ID" value="KAK5583809.1"/>
    <property type="molecule type" value="Genomic_DNA"/>
</dbReference>
<dbReference type="Proteomes" id="UP001344447">
    <property type="component" value="Unassembled WGS sequence"/>
</dbReference>
<accession>A0AAN7U190</accession>
<keyword evidence="4" id="KW-1185">Reference proteome</keyword>
<evidence type="ECO:0000313" key="4">
    <source>
        <dbReference type="Proteomes" id="UP001344447"/>
    </source>
</evidence>
<protein>
    <recommendedName>
        <fullName evidence="2">Beta-lactamase-related domain-containing protein</fullName>
    </recommendedName>
</protein>
<dbReference type="AlphaFoldDB" id="A0AAN7U190"/>
<proteinExistence type="predicted"/>
<dbReference type="InterPro" id="IPR051478">
    <property type="entry name" value="Beta-lactamase-like_AB/R"/>
</dbReference>
<evidence type="ECO:0000313" key="3">
    <source>
        <dbReference type="EMBL" id="KAK5583809.1"/>
    </source>
</evidence>